<dbReference type="RefSeq" id="WP_349879183.1">
    <property type="nucleotide sequence ID" value="NZ_CP157974.1"/>
</dbReference>
<reference evidence="3" key="1">
    <citation type="submission" date="2024-06" db="EMBL/GenBank/DDBJ databases">
        <title>Micromonospora sp. strain HUAS YX12 genome sequences.</title>
        <authorList>
            <person name="Mo P."/>
        </authorList>
    </citation>
    <scope>NUCLEOTIDE SEQUENCE</scope>
    <source>
        <strain evidence="3">HUAS YX12</strain>
    </source>
</reference>
<dbReference type="InterPro" id="IPR035897">
    <property type="entry name" value="Toll_tir_struct_dom_sf"/>
</dbReference>
<proteinExistence type="predicted"/>
<accession>A0AAU7R4A1</accession>
<evidence type="ECO:0000259" key="2">
    <source>
        <dbReference type="Pfam" id="PF13676"/>
    </source>
</evidence>
<keyword evidence="3" id="KW-0675">Receptor</keyword>
<feature type="region of interest" description="Disordered" evidence="1">
    <location>
        <begin position="229"/>
        <end position="253"/>
    </location>
</feature>
<organism evidence="3">
    <name type="scientific">Micromonospora sp. HUAS YX12</name>
    <dbReference type="NCBI Taxonomy" id="3156396"/>
    <lineage>
        <taxon>Bacteria</taxon>
        <taxon>Bacillati</taxon>
        <taxon>Actinomycetota</taxon>
        <taxon>Actinomycetes</taxon>
        <taxon>Micromonosporales</taxon>
        <taxon>Micromonosporaceae</taxon>
        <taxon>Micromonospora</taxon>
    </lineage>
</organism>
<feature type="domain" description="TIR" evidence="2">
    <location>
        <begin position="3"/>
        <end position="110"/>
    </location>
</feature>
<dbReference type="AlphaFoldDB" id="A0AAU7R4A1"/>
<dbReference type="InterPro" id="IPR000157">
    <property type="entry name" value="TIR_dom"/>
</dbReference>
<dbReference type="Pfam" id="PF13676">
    <property type="entry name" value="TIR_2"/>
    <property type="match status" value="1"/>
</dbReference>
<dbReference type="SUPFAM" id="SSF52200">
    <property type="entry name" value="Toll/Interleukin receptor TIR domain"/>
    <property type="match status" value="1"/>
</dbReference>
<gene>
    <name evidence="3" type="ORF">ABIH81_04710</name>
</gene>
<name>A0AAU7R4A1_9ACTN</name>
<protein>
    <submittedName>
        <fullName evidence="3">Toll/interleukin-1 receptor domain-containing protein</fullName>
    </submittedName>
</protein>
<dbReference type="GO" id="GO:0007165">
    <property type="term" value="P:signal transduction"/>
    <property type="evidence" value="ECO:0007669"/>
    <property type="project" value="InterPro"/>
</dbReference>
<evidence type="ECO:0000256" key="1">
    <source>
        <dbReference type="SAM" id="MobiDB-lite"/>
    </source>
</evidence>
<evidence type="ECO:0000313" key="3">
    <source>
        <dbReference type="EMBL" id="XBT82800.1"/>
    </source>
</evidence>
<dbReference type="Gene3D" id="3.40.50.10140">
    <property type="entry name" value="Toll/interleukin-1 receptor homology (TIR) domain"/>
    <property type="match status" value="1"/>
</dbReference>
<dbReference type="EMBL" id="CP157974">
    <property type="protein sequence ID" value="XBT82800.1"/>
    <property type="molecule type" value="Genomic_DNA"/>
</dbReference>
<sequence length="253" mass="28556">MKVFVSWSSEPARSIARVLYNWLPTVVQHVDPWMSDEEIESGGRWNDEIAASLDQADFGIVCVTAANQHRPWLMFEAGALAKRLNVARVVPLCVDMSPAEVTGPLSAFQSRVLDKDGIRKLVQELASKGDRPLTPDRLDQLFTAMWPEFERQIDEAKRAAPDEHQPRRSAQDMLEELVERVRRIERQSETPRRWLLDEESELLVGGGEPLTARRLTEILKRPLGVYLTAHGVPPADRPELPKPGDTPDEPPSD</sequence>